<keyword evidence="2" id="KW-1185">Reference proteome</keyword>
<protein>
    <submittedName>
        <fullName evidence="1">Uncharacterized protein</fullName>
    </submittedName>
</protein>
<name>A0A0C5VQG9_9GAMM</name>
<sequence>MYERISKGRSKKYPYLSAIDKLYISKVDNHLEIYGAYTRTGKIELDPNPLYLPIEDIDAGELAKMGSYLVDFAHSIDPDLVGELGEDAVYEPESLSAPDLTEEQNDIEVQLLKKVTIICKSLECLTDDIDDEYSKNRIVERVEKAKEYLKEITDEFYAGAATHQMVNLLYKARMINEAQELFDKVSDDFLREKILEDNPNLKSS</sequence>
<reference evidence="1 2" key="1">
    <citation type="submission" date="2014-01" db="EMBL/GenBank/DDBJ databases">
        <title>Full genme sequencing of cellulolytic bacterium Gynuella sunshinyii YC6258T gen. nov., sp. nov.</title>
        <authorList>
            <person name="Khan H."/>
            <person name="Chung E.J."/>
            <person name="Chung Y.R."/>
        </authorList>
    </citation>
    <scope>NUCLEOTIDE SEQUENCE [LARGE SCALE GENOMIC DNA]</scope>
    <source>
        <strain evidence="1 2">YC6258</strain>
    </source>
</reference>
<dbReference type="KEGG" id="gsn:YC6258_03627"/>
<evidence type="ECO:0000313" key="1">
    <source>
        <dbReference type="EMBL" id="AJQ95663.1"/>
    </source>
</evidence>
<dbReference type="EMBL" id="CP007142">
    <property type="protein sequence ID" value="AJQ95663.1"/>
    <property type="molecule type" value="Genomic_DNA"/>
</dbReference>
<dbReference type="AlphaFoldDB" id="A0A0C5VQG9"/>
<evidence type="ECO:0000313" key="2">
    <source>
        <dbReference type="Proteomes" id="UP000032266"/>
    </source>
</evidence>
<accession>A0A0C5VQG9</accession>
<gene>
    <name evidence="1" type="ORF">YC6258_03627</name>
</gene>
<dbReference type="Proteomes" id="UP000032266">
    <property type="component" value="Chromosome"/>
</dbReference>
<dbReference type="HOGENOM" id="CLU_1341685_0_0_6"/>
<proteinExistence type="predicted"/>
<organism evidence="1 2">
    <name type="scientific">Gynuella sunshinyii YC6258</name>
    <dbReference type="NCBI Taxonomy" id="1445510"/>
    <lineage>
        <taxon>Bacteria</taxon>
        <taxon>Pseudomonadati</taxon>
        <taxon>Pseudomonadota</taxon>
        <taxon>Gammaproteobacteria</taxon>
        <taxon>Oceanospirillales</taxon>
        <taxon>Saccharospirillaceae</taxon>
        <taxon>Gynuella</taxon>
    </lineage>
</organism>